<accession>F0ULG5</accession>
<name>F0ULG5_AJEC8</name>
<evidence type="ECO:0000313" key="1">
    <source>
        <dbReference type="EMBL" id="EGC46235.1"/>
    </source>
</evidence>
<dbReference type="EMBL" id="DS990639">
    <property type="protein sequence ID" value="EGC46235.1"/>
    <property type="molecule type" value="Genomic_DNA"/>
</dbReference>
<organism evidence="2">
    <name type="scientific">Ajellomyces capsulatus (strain H88)</name>
    <name type="common">Darling's disease fungus</name>
    <name type="synonym">Histoplasma capsulatum</name>
    <dbReference type="NCBI Taxonomy" id="544711"/>
    <lineage>
        <taxon>Eukaryota</taxon>
        <taxon>Fungi</taxon>
        <taxon>Dikarya</taxon>
        <taxon>Ascomycota</taxon>
        <taxon>Pezizomycotina</taxon>
        <taxon>Eurotiomycetes</taxon>
        <taxon>Eurotiomycetidae</taxon>
        <taxon>Onygenales</taxon>
        <taxon>Ajellomycetaceae</taxon>
        <taxon>Histoplasma</taxon>
    </lineage>
</organism>
<dbReference type="HOGENOM" id="CLU_1383798_0_0_1"/>
<dbReference type="AlphaFoldDB" id="F0ULG5"/>
<proteinExistence type="predicted"/>
<dbReference type="Proteomes" id="UP000008142">
    <property type="component" value="Unassembled WGS sequence"/>
</dbReference>
<sequence>MSRATALQVLGAKAQGINSPNILLYTQWVFRYEWHREDELKLRLPSVGLAVVTWPATWMPEICSEAWTEGLELGPRDKQIHAKTPASYYLITRRAIAPPSIIFREFQAIDFHQAKPFLSGVPSEKSTGGGKLCGVTVAQKPLVSRLIEKFMAKNHKKILEAKAPPSLWRYGLRRNEINPLRQPLPHVRESAGPDSWP</sequence>
<protein>
    <submittedName>
        <fullName evidence="1">Predicted protein</fullName>
    </submittedName>
</protein>
<reference evidence="2" key="1">
    <citation type="submission" date="2008-07" db="EMBL/GenBank/DDBJ databases">
        <title>Annotation of Ajellomyces capsulatus strain H88.</title>
        <authorList>
            <person name="Champion M."/>
            <person name="Cuomo C."/>
            <person name="Ma L.-J."/>
            <person name="Henn M.R."/>
            <person name="Sil A."/>
            <person name="Goldman B."/>
            <person name="Young S.K."/>
            <person name="Kodira C.D."/>
            <person name="Zeng Q."/>
            <person name="Koehrsen M."/>
            <person name="Alvarado L."/>
            <person name="Berlin A."/>
            <person name="Borenstein D."/>
            <person name="Chen Z."/>
            <person name="Engels R."/>
            <person name="Freedman E."/>
            <person name="Gellesch M."/>
            <person name="Goldberg J."/>
            <person name="Griggs A."/>
            <person name="Gujja S."/>
            <person name="Heiman D."/>
            <person name="Hepburn T."/>
            <person name="Howarth C."/>
            <person name="Jen D."/>
            <person name="Larson L."/>
            <person name="Lewis B."/>
            <person name="Mehta T."/>
            <person name="Park D."/>
            <person name="Pearson M."/>
            <person name="Roberts A."/>
            <person name="Saif S."/>
            <person name="Shea T."/>
            <person name="Shenoy N."/>
            <person name="Sisk P."/>
            <person name="Stolte C."/>
            <person name="Sykes S."/>
            <person name="Walk T."/>
            <person name="White J."/>
            <person name="Yandava C."/>
            <person name="Klein B."/>
            <person name="McEwen J.G."/>
            <person name="Puccia R."/>
            <person name="Goldman G.H."/>
            <person name="Felipe M.S."/>
            <person name="Nino-Vega G."/>
            <person name="San-Blas G."/>
            <person name="Taylor J."/>
            <person name="Mendoza L."/>
            <person name="Galagan J."/>
            <person name="Nusbaum C."/>
            <person name="Birren B."/>
        </authorList>
    </citation>
    <scope>NUCLEOTIDE SEQUENCE [LARGE SCALE GENOMIC DNA]</scope>
    <source>
        <strain evidence="2">H88</strain>
    </source>
</reference>
<evidence type="ECO:0000313" key="2">
    <source>
        <dbReference type="Proteomes" id="UP000008142"/>
    </source>
</evidence>
<gene>
    <name evidence="1" type="ORF">HCEG_05450</name>
</gene>